<feature type="chain" id="PRO_5029703534" description="M6 family metalloprotease domain-containing protein" evidence="1">
    <location>
        <begin position="20"/>
        <end position="687"/>
    </location>
</feature>
<dbReference type="Proteomes" id="UP000486602">
    <property type="component" value="Unassembled WGS sequence"/>
</dbReference>
<accession>A0A7K3WMI9</accession>
<dbReference type="RefSeq" id="WP_163282816.1">
    <property type="nucleotide sequence ID" value="NZ_JAAGVY010000001.1"/>
</dbReference>
<evidence type="ECO:0000313" key="3">
    <source>
        <dbReference type="Proteomes" id="UP000486602"/>
    </source>
</evidence>
<evidence type="ECO:0008006" key="4">
    <source>
        <dbReference type="Google" id="ProtNLM"/>
    </source>
</evidence>
<keyword evidence="3" id="KW-1185">Reference proteome</keyword>
<keyword evidence="1" id="KW-0732">Signal</keyword>
<organism evidence="2 3">
    <name type="scientific">Cryomorpha ignava</name>
    <dbReference type="NCBI Taxonomy" id="101383"/>
    <lineage>
        <taxon>Bacteria</taxon>
        <taxon>Pseudomonadati</taxon>
        <taxon>Bacteroidota</taxon>
        <taxon>Flavobacteriia</taxon>
        <taxon>Flavobacteriales</taxon>
        <taxon>Cryomorphaceae</taxon>
        <taxon>Cryomorpha</taxon>
    </lineage>
</organism>
<sequence>MIQKILFAVLLIQSFFAAAQQNSTNGWYLTTKDTLRILVVFVEVDYDTDSKLEDLPEGTEKWPDGGLPAYADSIFDTDWQEKPVGIMTRYYNESSLGNLIVLGDYLPKLYRVKMSEMGKANNYTLVKELAKIIAADTNLRSNSGLDLKQFDLWKDSSKLGSVKEKSGEAFEGLDHVMIFTRNFHKIPKDNGMASGSSMGFINGKRTDTYSIFAGGHGFPFGILRHELNHLLIGGNNFHAGGGNSAGFKSYFTFLQGGWSMMGASHSSLLTCSGWDRYWLGWQKPGNDFLISARDENNLEVNGDIGRETGGGIFLLRDFETDGDVLRIKLPFIPDSEFQQWLWIENHKTIGLNGSDFDVFQYQDHECITPARPGLYMHVQADANTREGKNIYRNVNADYLRSVIADGNYDFKWEADPLLLEPCINHVAYIPYYYDPDFENPFTGNHAQEFPQYYTNADTILNSETMRIAAHRRMGDVYERISMNGNPRHGFRESGNKRLGVGTNPSSANMLTLVNTRRPAKEDEQNNRKIYINGLSVEILQTLPDASLIVEVRFDDNIVDQNRRWCAPEIVLNNHIVEGPDLIVKEHLTFDIGETMTRFDNPDTVNGKTYFTDPTTMIVKSGAELVVEGRITLKANSKLIIESGGTLTINKKARIYVENGSELILKNGAIKRGKGKVKTDRTGVVRIG</sequence>
<name>A0A7K3WMI9_9FLAO</name>
<evidence type="ECO:0000256" key="1">
    <source>
        <dbReference type="SAM" id="SignalP"/>
    </source>
</evidence>
<protein>
    <recommendedName>
        <fullName evidence="4">M6 family metalloprotease domain-containing protein</fullName>
    </recommendedName>
</protein>
<dbReference type="EMBL" id="JAAGVY010000001">
    <property type="protein sequence ID" value="NEN22102.1"/>
    <property type="molecule type" value="Genomic_DNA"/>
</dbReference>
<comment type="caution">
    <text evidence="2">The sequence shown here is derived from an EMBL/GenBank/DDBJ whole genome shotgun (WGS) entry which is preliminary data.</text>
</comment>
<reference evidence="2 3" key="1">
    <citation type="submission" date="2020-02" db="EMBL/GenBank/DDBJ databases">
        <title>Out from the shadows clarifying the taxonomy of the family Cryomorphaceae and related taxa by utilizing the GTDB taxonomic framework.</title>
        <authorList>
            <person name="Bowman J.P."/>
        </authorList>
    </citation>
    <scope>NUCLEOTIDE SEQUENCE [LARGE SCALE GENOMIC DNA]</scope>
    <source>
        <strain evidence="2 3">QSSC 1-22</strain>
    </source>
</reference>
<feature type="signal peptide" evidence="1">
    <location>
        <begin position="1"/>
        <end position="19"/>
    </location>
</feature>
<proteinExistence type="predicted"/>
<dbReference type="AlphaFoldDB" id="A0A7K3WMI9"/>
<evidence type="ECO:0000313" key="2">
    <source>
        <dbReference type="EMBL" id="NEN22102.1"/>
    </source>
</evidence>
<gene>
    <name evidence="2" type="ORF">G3O08_01110</name>
</gene>